<dbReference type="GO" id="GO:0071885">
    <property type="term" value="F:N-terminal protein N-methyltransferase activity"/>
    <property type="evidence" value="ECO:0007669"/>
    <property type="project" value="UniProtKB-EC"/>
</dbReference>
<evidence type="ECO:0000256" key="8">
    <source>
        <dbReference type="ARBA" id="ARBA00047306"/>
    </source>
</evidence>
<evidence type="ECO:0000256" key="4">
    <source>
        <dbReference type="ARBA" id="ARBA00022691"/>
    </source>
</evidence>
<dbReference type="InterPro" id="IPR008576">
    <property type="entry name" value="MeTrfase_NTM1"/>
</dbReference>
<dbReference type="EMBL" id="ML002649">
    <property type="protein sequence ID" value="RKP36470.1"/>
    <property type="molecule type" value="Genomic_DNA"/>
</dbReference>
<evidence type="ECO:0000313" key="14">
    <source>
        <dbReference type="EMBL" id="RKP36470.1"/>
    </source>
</evidence>
<dbReference type="PIRSF" id="PIRSF016958">
    <property type="entry name" value="DUF858_MeTrfase_lik"/>
    <property type="match status" value="1"/>
</dbReference>
<comment type="catalytic activity">
    <reaction evidence="9">
        <text>N-terminal L-prolyl-L-prolyl-L-lysyl-[protein] + 2 S-adenosyl-L-methionine = N-terminal N,N-dimethyl-L-prolyl-L-prolyl-L-lysyl-[protein] + 2 S-adenosyl-L-homocysteine + 2 H(+)</text>
        <dbReference type="Rhea" id="RHEA:54736"/>
        <dbReference type="Rhea" id="RHEA-COMP:13787"/>
        <dbReference type="Rhea" id="RHEA-COMP:13974"/>
        <dbReference type="ChEBI" id="CHEBI:15378"/>
        <dbReference type="ChEBI" id="CHEBI:57856"/>
        <dbReference type="ChEBI" id="CHEBI:59789"/>
        <dbReference type="ChEBI" id="CHEBI:138059"/>
        <dbReference type="ChEBI" id="CHEBI:138318"/>
        <dbReference type="EC" id="2.1.1.244"/>
    </reaction>
</comment>
<evidence type="ECO:0000256" key="7">
    <source>
        <dbReference type="ARBA" id="ARBA00043129"/>
    </source>
</evidence>
<dbReference type="GO" id="GO:0032259">
    <property type="term" value="P:methylation"/>
    <property type="evidence" value="ECO:0007669"/>
    <property type="project" value="UniProtKB-KW"/>
</dbReference>
<dbReference type="GO" id="GO:0005737">
    <property type="term" value="C:cytoplasm"/>
    <property type="evidence" value="ECO:0007669"/>
    <property type="project" value="TreeGrafter"/>
</dbReference>
<comment type="catalytic activity">
    <reaction evidence="10">
        <text>N-terminal L-alanyl-L-prolyl-L-lysyl-[protein] + 3 S-adenosyl-L-methionine = N-terminal N,N,N-trimethyl-L-alanyl-L-prolyl-L-lysyl-[protein] + 3 S-adenosyl-L-homocysteine + 3 H(+)</text>
        <dbReference type="Rhea" id="RHEA:54712"/>
        <dbReference type="Rhea" id="RHEA-COMP:13785"/>
        <dbReference type="Rhea" id="RHEA-COMP:13971"/>
        <dbReference type="ChEBI" id="CHEBI:15378"/>
        <dbReference type="ChEBI" id="CHEBI:57856"/>
        <dbReference type="ChEBI" id="CHEBI:59789"/>
        <dbReference type="ChEBI" id="CHEBI:138057"/>
        <dbReference type="ChEBI" id="CHEBI:138315"/>
        <dbReference type="EC" id="2.1.1.244"/>
    </reaction>
</comment>
<feature type="binding site" evidence="12">
    <location>
        <position position="95"/>
    </location>
    <ligand>
        <name>S-adenosyl-L-methionine</name>
        <dbReference type="ChEBI" id="CHEBI:59789"/>
    </ligand>
</feature>
<feature type="binding site" evidence="12">
    <location>
        <position position="159"/>
    </location>
    <ligand>
        <name>S-adenosyl-L-methionine</name>
        <dbReference type="ChEBI" id="CHEBI:59789"/>
    </ligand>
</feature>
<keyword evidence="2 14" id="KW-0489">Methyltransferase</keyword>
<evidence type="ECO:0000313" key="15">
    <source>
        <dbReference type="Proteomes" id="UP000268162"/>
    </source>
</evidence>
<dbReference type="EC" id="2.1.1.244" evidence="5"/>
<comment type="catalytic activity">
    <reaction evidence="8">
        <text>N-terminal L-seryl-L-prolyl-L-lysyl-[protein] + 3 S-adenosyl-L-methionine = N-terminal N,N,N-trimethyl-L-seryl-L-prolyl-L-lysyl-[protein] + 3 S-adenosyl-L-homocysteine + 3 H(+)</text>
        <dbReference type="Rhea" id="RHEA:54724"/>
        <dbReference type="Rhea" id="RHEA-COMP:13789"/>
        <dbReference type="Rhea" id="RHEA-COMP:13973"/>
        <dbReference type="ChEBI" id="CHEBI:15378"/>
        <dbReference type="ChEBI" id="CHEBI:57856"/>
        <dbReference type="ChEBI" id="CHEBI:59789"/>
        <dbReference type="ChEBI" id="CHEBI:138061"/>
        <dbReference type="ChEBI" id="CHEBI:138317"/>
        <dbReference type="EC" id="2.1.1.244"/>
    </reaction>
</comment>
<evidence type="ECO:0000256" key="12">
    <source>
        <dbReference type="PIRSR" id="PIRSR016958-1"/>
    </source>
</evidence>
<dbReference type="Pfam" id="PF05891">
    <property type="entry name" value="Methyltransf_PK"/>
    <property type="match status" value="1"/>
</dbReference>
<dbReference type="SUPFAM" id="SSF53335">
    <property type="entry name" value="S-adenosyl-L-methionine-dependent methyltransferases"/>
    <property type="match status" value="1"/>
</dbReference>
<comment type="similarity">
    <text evidence="1">Belongs to the methyltransferase superfamily. NTM1 family.</text>
</comment>
<evidence type="ECO:0000256" key="3">
    <source>
        <dbReference type="ARBA" id="ARBA00022679"/>
    </source>
</evidence>
<protein>
    <recommendedName>
        <fullName evidence="6">Alpha N-terminal protein methyltransferase 1</fullName>
        <ecNumber evidence="5">2.1.1.244</ecNumber>
    </recommendedName>
    <alternativeName>
        <fullName evidence="11">Translation associated element 1</fullName>
    </alternativeName>
    <alternativeName>
        <fullName evidence="7">X-Pro-Lys N-terminal protein methyltransferase 1</fullName>
    </alternativeName>
</protein>
<dbReference type="InterPro" id="IPR029063">
    <property type="entry name" value="SAM-dependent_MTases_sf"/>
</dbReference>
<evidence type="ECO:0000256" key="13">
    <source>
        <dbReference type="SAM" id="MobiDB-lite"/>
    </source>
</evidence>
<feature type="binding site" evidence="12">
    <location>
        <position position="90"/>
    </location>
    <ligand>
        <name>S-adenosyl-L-methionine</name>
        <dbReference type="ChEBI" id="CHEBI:59789"/>
    </ligand>
</feature>
<evidence type="ECO:0000256" key="5">
    <source>
        <dbReference type="ARBA" id="ARBA00039112"/>
    </source>
</evidence>
<proteinExistence type="inferred from homology"/>
<evidence type="ECO:0000256" key="2">
    <source>
        <dbReference type="ARBA" id="ARBA00022603"/>
    </source>
</evidence>
<evidence type="ECO:0000256" key="10">
    <source>
        <dbReference type="ARBA" id="ARBA00048167"/>
    </source>
</evidence>
<dbReference type="Gene3D" id="3.40.50.150">
    <property type="entry name" value="Vaccinia Virus protein VP39"/>
    <property type="match status" value="1"/>
</dbReference>
<dbReference type="FunFam" id="3.40.50.150:FF:000025">
    <property type="entry name" value="N-terminal Xaa-Pro-Lys N-methyltransferase 1"/>
    <property type="match status" value="1"/>
</dbReference>
<evidence type="ECO:0000256" key="6">
    <source>
        <dbReference type="ARBA" id="ARBA00039449"/>
    </source>
</evidence>
<evidence type="ECO:0000256" key="11">
    <source>
        <dbReference type="ARBA" id="ARBA00082558"/>
    </source>
</evidence>
<evidence type="ECO:0000256" key="1">
    <source>
        <dbReference type="ARBA" id="ARBA00009059"/>
    </source>
</evidence>
<accession>A0A4P9ZV29</accession>
<sequence length="243" mass="26712">MESAQPRSPLTTPLASPPSPAESIDDSWYHDAQKYWEDIPATVDGVLGGFAVLDKPDIVGSLQFISSFIASKDKPPGARLISRDCACDCGAGIGRITKGLLAKIFAQVDLVEQDANFAQTARDTFLCEEYQRGKIGQIYVEGLQSFNPEPAKYSAIWCQWVLGHLTDDDLVRFFQRCQKGLKSDGLIFVKENVAPVQAIIDSSDSSVTRTDPEQLALFEKAGLKVIKRSVQKGFPKNIFAVHM</sequence>
<feature type="region of interest" description="Disordered" evidence="13">
    <location>
        <begin position="1"/>
        <end position="23"/>
    </location>
</feature>
<dbReference type="PANTHER" id="PTHR12753">
    <property type="entry name" value="AD-003 - RELATED"/>
    <property type="match status" value="1"/>
</dbReference>
<keyword evidence="4 12" id="KW-0949">S-adenosyl-L-methionine</keyword>
<dbReference type="PANTHER" id="PTHR12753:SF0">
    <property type="entry name" value="ALPHA N-TERMINAL PROTEIN METHYLTRANSFERASE 1"/>
    <property type="match status" value="1"/>
</dbReference>
<name>A0A4P9ZV29_9FUNG</name>
<dbReference type="Proteomes" id="UP000268162">
    <property type="component" value="Unassembled WGS sequence"/>
</dbReference>
<dbReference type="STRING" id="215637.A0A4P9ZV29"/>
<dbReference type="AlphaFoldDB" id="A0A4P9ZV29"/>
<reference evidence="15" key="1">
    <citation type="journal article" date="2018" name="Nat. Microbiol.">
        <title>Leveraging single-cell genomics to expand the fungal tree of life.</title>
        <authorList>
            <person name="Ahrendt S.R."/>
            <person name="Quandt C.A."/>
            <person name="Ciobanu D."/>
            <person name="Clum A."/>
            <person name="Salamov A."/>
            <person name="Andreopoulos B."/>
            <person name="Cheng J.F."/>
            <person name="Woyke T."/>
            <person name="Pelin A."/>
            <person name="Henrissat B."/>
            <person name="Reynolds N.K."/>
            <person name="Benny G.L."/>
            <person name="Smith M.E."/>
            <person name="James T.Y."/>
            <person name="Grigoriev I.V."/>
        </authorList>
    </citation>
    <scope>NUCLEOTIDE SEQUENCE [LARGE SCALE GENOMIC DNA]</scope>
    <source>
        <strain evidence="15">RSA 468</strain>
    </source>
</reference>
<gene>
    <name evidence="14" type="ORF">BJ085DRAFT_16717</name>
</gene>
<keyword evidence="15" id="KW-1185">Reference proteome</keyword>
<feature type="binding site" evidence="12">
    <location>
        <begin position="143"/>
        <end position="144"/>
    </location>
    <ligand>
        <name>S-adenosyl-L-methionine</name>
        <dbReference type="ChEBI" id="CHEBI:59789"/>
    </ligand>
</feature>
<dbReference type="CDD" id="cd02440">
    <property type="entry name" value="AdoMet_MTases"/>
    <property type="match status" value="1"/>
</dbReference>
<keyword evidence="3 14" id="KW-0808">Transferase</keyword>
<evidence type="ECO:0000256" key="9">
    <source>
        <dbReference type="ARBA" id="ARBA00047885"/>
    </source>
</evidence>
<organism evidence="14 15">
    <name type="scientific">Dimargaris cristalligena</name>
    <dbReference type="NCBI Taxonomy" id="215637"/>
    <lineage>
        <taxon>Eukaryota</taxon>
        <taxon>Fungi</taxon>
        <taxon>Fungi incertae sedis</taxon>
        <taxon>Zoopagomycota</taxon>
        <taxon>Kickxellomycotina</taxon>
        <taxon>Dimargaritomycetes</taxon>
        <taxon>Dimargaritales</taxon>
        <taxon>Dimargaritaceae</taxon>
        <taxon>Dimargaris</taxon>
    </lineage>
</organism>